<dbReference type="InterPro" id="IPR008969">
    <property type="entry name" value="CarboxyPept-like_regulatory"/>
</dbReference>
<dbReference type="Pfam" id="PF13620">
    <property type="entry name" value="CarboxypepD_reg"/>
    <property type="match status" value="1"/>
</dbReference>
<sequence>MIARQSSKLASYQHLEEALNDNQSVFETDESTKAQIMVFTGYHTRLRTLRNDLNEPTQWITKAKRELFEELSDNSKLVIVALIRFANDTNNQELINKLDTIQEKLLRTSQSIRLDAAGQLHDLALENQTELANYSITAEFITAYKKCIDDIEDKNAERIRIKEQNKLNKKEFEDLIRTTDIFLKEKLDWSIESYRVSHPDMVNAYFSARKLQKANTSHIDVRGFIVDKVTGSAVSYGKVSVVENEMQTKITEKGNFTFKNFPEGEFTLKIENINFETTMITIRRYSNQYLNIKVEMQPQPVPHPA</sequence>
<evidence type="ECO:0000313" key="1">
    <source>
        <dbReference type="EMBL" id="RKD94583.1"/>
    </source>
</evidence>
<dbReference type="GO" id="GO:0004180">
    <property type="term" value="F:carboxypeptidase activity"/>
    <property type="evidence" value="ECO:0007669"/>
    <property type="project" value="UniProtKB-KW"/>
</dbReference>
<organism evidence="1 2">
    <name type="scientific">Marinifilum flexuosum</name>
    <dbReference type="NCBI Taxonomy" id="1117708"/>
    <lineage>
        <taxon>Bacteria</taxon>
        <taxon>Pseudomonadati</taxon>
        <taxon>Bacteroidota</taxon>
        <taxon>Bacteroidia</taxon>
        <taxon>Marinilabiliales</taxon>
        <taxon>Marinifilaceae</taxon>
    </lineage>
</organism>
<reference evidence="1 2" key="1">
    <citation type="submission" date="2018-09" db="EMBL/GenBank/DDBJ databases">
        <title>Genomic Encyclopedia of Archaeal and Bacterial Type Strains, Phase II (KMG-II): from individual species to whole genera.</title>
        <authorList>
            <person name="Goeker M."/>
        </authorList>
    </citation>
    <scope>NUCLEOTIDE SEQUENCE [LARGE SCALE GENOMIC DNA]</scope>
    <source>
        <strain evidence="1 2">DSM 21950</strain>
    </source>
</reference>
<gene>
    <name evidence="1" type="ORF">BXY64_4171</name>
</gene>
<dbReference type="SUPFAM" id="SSF49464">
    <property type="entry name" value="Carboxypeptidase regulatory domain-like"/>
    <property type="match status" value="1"/>
</dbReference>
<accession>A0A419WGM5</accession>
<protein>
    <submittedName>
        <fullName evidence="1">Carboxypeptidase-like protein</fullName>
    </submittedName>
</protein>
<dbReference type="OrthoDB" id="1113594at2"/>
<keyword evidence="2" id="KW-1185">Reference proteome</keyword>
<dbReference type="AlphaFoldDB" id="A0A419WGM5"/>
<dbReference type="EMBL" id="RAPQ01000014">
    <property type="protein sequence ID" value="RKD94583.1"/>
    <property type="molecule type" value="Genomic_DNA"/>
</dbReference>
<name>A0A419WGM5_9BACT</name>
<comment type="caution">
    <text evidence="1">The sequence shown here is derived from an EMBL/GenBank/DDBJ whole genome shotgun (WGS) entry which is preliminary data.</text>
</comment>
<keyword evidence="1" id="KW-0121">Carboxypeptidase</keyword>
<keyword evidence="1" id="KW-0378">Hydrolase</keyword>
<keyword evidence="1" id="KW-0645">Protease</keyword>
<proteinExistence type="predicted"/>
<evidence type="ECO:0000313" key="2">
    <source>
        <dbReference type="Proteomes" id="UP000284531"/>
    </source>
</evidence>
<dbReference type="Gene3D" id="2.60.40.1120">
    <property type="entry name" value="Carboxypeptidase-like, regulatory domain"/>
    <property type="match status" value="1"/>
</dbReference>
<dbReference type="Proteomes" id="UP000284531">
    <property type="component" value="Unassembled WGS sequence"/>
</dbReference>
<dbReference type="RefSeq" id="WP_120241838.1">
    <property type="nucleotide sequence ID" value="NZ_RAPQ01000014.1"/>
</dbReference>